<dbReference type="EMBL" id="CCAG010007852">
    <property type="status" value="NOT_ANNOTATED_CDS"/>
    <property type="molecule type" value="Genomic_DNA"/>
</dbReference>
<evidence type="ECO:0000256" key="1">
    <source>
        <dbReference type="SAM" id="Phobius"/>
    </source>
</evidence>
<dbReference type="Proteomes" id="UP000092444">
    <property type="component" value="Unassembled WGS sequence"/>
</dbReference>
<dbReference type="EnsemblMetazoa" id="GMOY010977-RA">
    <property type="protein sequence ID" value="GMOY010977-PA"/>
    <property type="gene ID" value="GMOY010977"/>
</dbReference>
<name>A0A1B0GCF1_GLOMM</name>
<feature type="transmembrane region" description="Helical" evidence="1">
    <location>
        <begin position="182"/>
        <end position="200"/>
    </location>
</feature>
<proteinExistence type="predicted"/>
<reference evidence="2" key="1">
    <citation type="submission" date="2020-05" db="UniProtKB">
        <authorList>
            <consortium name="EnsemblMetazoa"/>
        </authorList>
    </citation>
    <scope>IDENTIFICATION</scope>
    <source>
        <strain evidence="2">Yale</strain>
    </source>
</reference>
<dbReference type="AlphaFoldDB" id="A0A1B0GCF1"/>
<dbReference type="STRING" id="37546.A0A1B0GCF1"/>
<keyword evidence="3" id="KW-1185">Reference proteome</keyword>
<evidence type="ECO:0000313" key="3">
    <source>
        <dbReference type="Proteomes" id="UP000092444"/>
    </source>
</evidence>
<keyword evidence="1" id="KW-0472">Membrane</keyword>
<keyword evidence="1" id="KW-0812">Transmembrane</keyword>
<evidence type="ECO:0000313" key="2">
    <source>
        <dbReference type="EnsemblMetazoa" id="GMOY010977-PA"/>
    </source>
</evidence>
<dbReference type="PhylomeDB" id="A0A1B0GCF1"/>
<protein>
    <submittedName>
        <fullName evidence="2">Uncharacterized protein</fullName>
    </submittedName>
</protein>
<dbReference type="VEuPathDB" id="VectorBase:GMOY010977"/>
<feature type="transmembrane region" description="Helical" evidence="1">
    <location>
        <begin position="138"/>
        <end position="162"/>
    </location>
</feature>
<sequence>MKQQSTVKEIKYCFFIYNAIICINIKKFQNVSYFFFKHFSSFSFLNEILAIEFLLRSSKSSASSIKQNNDMLSNSFAEFAKKFIAKCDKPKKTTSSDCFLQKKLGRYVSSLEKEKYLKQLDRVSESHQLIYYVPMESYISWSVHISTLTASLIALAAIYQYTYNLQILESTQFTLILEKEDIYYFAVGFVAINAIVRWIISKFPLRIYKIKNQYLAIYNKQLPGLRPQHHFKRGEVKKVDFILNPWNNATYKLGNQTSLILPDYFKTPFEFHQMFDSEKNKY</sequence>
<accession>A0A1B0GCF1</accession>
<organism evidence="2 3">
    <name type="scientific">Glossina morsitans morsitans</name>
    <name type="common">Savannah tsetse fly</name>
    <dbReference type="NCBI Taxonomy" id="37546"/>
    <lineage>
        <taxon>Eukaryota</taxon>
        <taxon>Metazoa</taxon>
        <taxon>Ecdysozoa</taxon>
        <taxon>Arthropoda</taxon>
        <taxon>Hexapoda</taxon>
        <taxon>Insecta</taxon>
        <taxon>Pterygota</taxon>
        <taxon>Neoptera</taxon>
        <taxon>Endopterygota</taxon>
        <taxon>Diptera</taxon>
        <taxon>Brachycera</taxon>
        <taxon>Muscomorpha</taxon>
        <taxon>Hippoboscoidea</taxon>
        <taxon>Glossinidae</taxon>
        <taxon>Glossina</taxon>
    </lineage>
</organism>
<keyword evidence="1" id="KW-1133">Transmembrane helix</keyword>